<reference evidence="2" key="1">
    <citation type="journal article" date="2024" name="Proc. Natl. Acad. Sci. U.S.A.">
        <title>Extraordinary preservation of gene collinearity over three hundred million years revealed in homosporous lycophytes.</title>
        <authorList>
            <person name="Li C."/>
            <person name="Wickell D."/>
            <person name="Kuo L.Y."/>
            <person name="Chen X."/>
            <person name="Nie B."/>
            <person name="Liao X."/>
            <person name="Peng D."/>
            <person name="Ji J."/>
            <person name="Jenkins J."/>
            <person name="Williams M."/>
            <person name="Shu S."/>
            <person name="Plott C."/>
            <person name="Barry K."/>
            <person name="Rajasekar S."/>
            <person name="Grimwood J."/>
            <person name="Han X."/>
            <person name="Sun S."/>
            <person name="Hou Z."/>
            <person name="He W."/>
            <person name="Dai G."/>
            <person name="Sun C."/>
            <person name="Schmutz J."/>
            <person name="Leebens-Mack J.H."/>
            <person name="Li F.W."/>
            <person name="Wang L."/>
        </authorList>
    </citation>
    <scope>NUCLEOTIDE SEQUENCE [LARGE SCALE GENOMIC DNA]</scope>
    <source>
        <strain evidence="2">cv. PW_Plant_1</strain>
    </source>
</reference>
<organism evidence="1 2">
    <name type="scientific">Diphasiastrum complanatum</name>
    <name type="common">Issler's clubmoss</name>
    <name type="synonym">Lycopodium complanatum</name>
    <dbReference type="NCBI Taxonomy" id="34168"/>
    <lineage>
        <taxon>Eukaryota</taxon>
        <taxon>Viridiplantae</taxon>
        <taxon>Streptophyta</taxon>
        <taxon>Embryophyta</taxon>
        <taxon>Tracheophyta</taxon>
        <taxon>Lycopodiopsida</taxon>
        <taxon>Lycopodiales</taxon>
        <taxon>Lycopodiaceae</taxon>
        <taxon>Lycopodioideae</taxon>
        <taxon>Diphasiastrum</taxon>
    </lineage>
</organism>
<gene>
    <name evidence="1" type="ORF">O6H91_01G009100</name>
</gene>
<dbReference type="Proteomes" id="UP001162992">
    <property type="component" value="Chromosome 1"/>
</dbReference>
<evidence type="ECO:0000313" key="1">
    <source>
        <dbReference type="EMBL" id="KAJ7567825.1"/>
    </source>
</evidence>
<accession>A0ACC2EMW2</accession>
<protein>
    <submittedName>
        <fullName evidence="1">Uncharacterized protein</fullName>
    </submittedName>
</protein>
<name>A0ACC2EMW2_DIPCM</name>
<sequence>MVGMAHVSGTPSAISAGISIARSCGVCERDGIHGAHVPLHTGRSPYSRGSSRSLFTARRRMKSRLFGHALDRYPACDKELVHQVQAHVAAIHSASQSDAFKQCNKLGYHPLEELSQSEKKQLEQQQHGKLTDAELARTIAEVNSTAVLLAAFSPRISVLGTEVHYLVDEQGDFYFGIDNDNEFLRNIPSSPTCSVLIGIENLDDIMISDLFSVNDDELDTELDTDEESEDEGDELSEDWDLLILDDAEEDSLSSSESWGGLKTLNNVHPMNFASKLSETATRDSRMSMYKPSKKLKITGVVRQVTKEEEPYIRKLWNDRHVSDDDDDFSEDEEEDKPEHEAISSAVVVENLEFLDDASYNIGNKERVTKDGALEASEVLKLKQEEERKCRNTEGSLELFIDVALPNEDMITTEPTLESRSLDDESGLEKMTSSNAEMATDISLTEESSVPRLSDITPDGPTILSEWYEEDEPGSLFYKLEIFSIELNASPGNQSSVEIKDFLYAKPDIIGHDASSLVDQINAGGKKFETALKLLCQREKGIQVEEASVVGIDSLGMDVRISCGIEIKNVRFSFNKRAKCADSAEKLVNQLLYSRPGAKHNRKGRRMKE</sequence>
<keyword evidence="2" id="KW-1185">Reference proteome</keyword>
<comment type="caution">
    <text evidence="1">The sequence shown here is derived from an EMBL/GenBank/DDBJ whole genome shotgun (WGS) entry which is preliminary data.</text>
</comment>
<dbReference type="EMBL" id="CM055092">
    <property type="protein sequence ID" value="KAJ7567825.1"/>
    <property type="molecule type" value="Genomic_DNA"/>
</dbReference>
<proteinExistence type="predicted"/>
<evidence type="ECO:0000313" key="2">
    <source>
        <dbReference type="Proteomes" id="UP001162992"/>
    </source>
</evidence>